<dbReference type="Proteomes" id="UP000805704">
    <property type="component" value="Chromosome 10"/>
</dbReference>
<comment type="caution">
    <text evidence="1">The sequence shown here is derived from an EMBL/GenBank/DDBJ whole genome shotgun (WGS) entry which is preliminary data.</text>
</comment>
<name>A0ACB7FIN2_NIBAL</name>
<accession>A0ACB7FIN2</accession>
<evidence type="ECO:0000313" key="1">
    <source>
        <dbReference type="EMBL" id="KAG8013999.1"/>
    </source>
</evidence>
<proteinExistence type="predicted"/>
<protein>
    <submittedName>
        <fullName evidence="1">Coiled-coil domain-containing protein 39</fullName>
    </submittedName>
</protein>
<organism evidence="1 2">
    <name type="scientific">Nibea albiflora</name>
    <name type="common">Yellow drum</name>
    <name type="synonym">Corvina albiflora</name>
    <dbReference type="NCBI Taxonomy" id="240163"/>
    <lineage>
        <taxon>Eukaryota</taxon>
        <taxon>Metazoa</taxon>
        <taxon>Chordata</taxon>
        <taxon>Craniata</taxon>
        <taxon>Vertebrata</taxon>
        <taxon>Euteleostomi</taxon>
        <taxon>Actinopterygii</taxon>
        <taxon>Neopterygii</taxon>
        <taxon>Teleostei</taxon>
        <taxon>Neoteleostei</taxon>
        <taxon>Acanthomorphata</taxon>
        <taxon>Eupercaria</taxon>
        <taxon>Sciaenidae</taxon>
        <taxon>Nibea</taxon>
    </lineage>
</organism>
<gene>
    <name evidence="1" type="primary">CCDC39</name>
    <name evidence="1" type="ORF">GBF38_016264</name>
</gene>
<evidence type="ECO:0000313" key="2">
    <source>
        <dbReference type="Proteomes" id="UP000805704"/>
    </source>
</evidence>
<keyword evidence="2" id="KW-1185">Reference proteome</keyword>
<sequence length="1417" mass="163806">MDEDLLREILFGPVEGQADLEPVEPELQADTHTQEQDLSEELERIIENIRKEGKDMDDDLLREILFGPVEGQADLEPVEPELQADTHTQEQHNNVPAIVTLPEGHILHCIGILNGQPLYNIIIPPVSAPPVSAPPVSAPPQGTNSKKRKRESTQEDDDGGEYVKKPPNAFMLFMTEQRAIVEAELNTRGSAAVNTVLGQRWKSLTKEEQAKYYEQAQNLKELHVQQHPEWSNKNNYGKKKKRIKGNTNVPKAEAEEEYEVKRMRDLLYNKADSMLALEKRKLEMQKAMKEREDKIRVCRYSLFEERDGDIRCSKERSDHQGGRKPCTMMKTEVKRMSDLLYNKADSMLALEKRKLEMQKAMKEREDEIRVCREMLNQHLKISEQERQRLRLGKRKRESTQEDDDGGEYVKKPPNAFMLFMTEQRAIVEAELNTRGSAAVNTVLGQRRLLQSASKMSSALNTVLSEMGWDERFAIPEANAENKALIEEIRKKETELVQLENKLERNKDQKQLVTEFLRNVKQELENTEALCKAKEREEELEKHLTALAERETGRMAQEAVKMENEHRSLAERANMLENHIFKAKQKLEEFRNQMNWDQQTMDAFLEESRLKHEETMAIIKYAQQDEQKIKSLTLAIEKKTLEASEKHKALDRELTETLSAQIALDKTTENLQQAHVEAQQLIHQWENTITQMKHRDAEMQQCALKLAQANQNIRERNGTITERKHLLETQRNNNKETERKIGIANRQAVKLRQDLKEQENNCSRLQDELDTCKGSRDKATSDVESMTSQISRMKKDIQENNNKLEEARAYNAALEEKLKVVTQTALSEEEKAAQMDKFLKDEELAIKELDVQLRDCRDELFRRKEHLQALKTKGKDSNAQVSKSKSTITNIKSQIRKLEQDLDSQIKRLDSKLSQLQGDIQSDEKKMLEMIISELAGALEQKKKTATMLTNTLKECEVLHRLVLHFSHTSDLNPFHTRLCLWQDDIRYLRKDMETSGAQKRDLTTKVEELTLLQNSNEKELKRLRLRKQDNLVEHNMMKTEVKRMRDLLYNKADSMLSLEKRKLEMQKAMKEREDEIRVCREMLNQQLKTSEQERQRLSVELNEKLSKIDMMKKRFEVVMFSMAAPEGEEEKSQAYYITKAAQDKEELKRKGDALDAKIRKMELENRALENTIQLFNNSNSAFRKSLNKANESSPEYQEKLKLEEQLKAAEEMLTFKKRQVRELQQDLQDMNNTLESLLQEEQVEKDKIEHKQSLISKLHKEISSQEEKINRATKQCSKLTKEIRSAKNAEAETFEEKDIKLKELKEFNKNINKMLNEATEDKPDLRSVLEKYFLQANLSLPAPSSTPSSSRGSKTNSARSSASVRSPASSASSSPRASVVKTVELGLDLTVTSPPLTTSRRSSSGSSSSSSRKLKNP</sequence>
<dbReference type="EMBL" id="CM024798">
    <property type="protein sequence ID" value="KAG8013999.1"/>
    <property type="molecule type" value="Genomic_DNA"/>
</dbReference>
<reference evidence="1" key="1">
    <citation type="submission" date="2020-04" db="EMBL/GenBank/DDBJ databases">
        <title>A chromosome-scale assembly and high-density genetic map of the yellow drum (Nibea albiflora) genome.</title>
        <authorList>
            <person name="Xu D."/>
            <person name="Zhang W."/>
            <person name="Chen R."/>
            <person name="Tan P."/>
            <person name="Wang L."/>
            <person name="Song H."/>
            <person name="Tian L."/>
            <person name="Zhu Q."/>
            <person name="Wang B."/>
        </authorList>
    </citation>
    <scope>NUCLEOTIDE SEQUENCE</scope>
    <source>
        <strain evidence="1">ZJHYS-2018</strain>
    </source>
</reference>